<evidence type="ECO:0000256" key="2">
    <source>
        <dbReference type="ARBA" id="ARBA00022692"/>
    </source>
</evidence>
<evidence type="ECO:0000256" key="4">
    <source>
        <dbReference type="ARBA" id="ARBA00023136"/>
    </source>
</evidence>
<comment type="caution">
    <text evidence="7">The sequence shown here is derived from an EMBL/GenBank/DDBJ whole genome shotgun (WGS) entry which is preliminary data.</text>
</comment>
<evidence type="ECO:0000313" key="8">
    <source>
        <dbReference type="Proteomes" id="UP001172684"/>
    </source>
</evidence>
<evidence type="ECO:0000256" key="1">
    <source>
        <dbReference type="ARBA" id="ARBA00004141"/>
    </source>
</evidence>
<dbReference type="InterPro" id="IPR013901">
    <property type="entry name" value="Anthrone_oxy"/>
</dbReference>
<evidence type="ECO:0008006" key="9">
    <source>
        <dbReference type="Google" id="ProtNLM"/>
    </source>
</evidence>
<comment type="similarity">
    <text evidence="5">Belongs to the anthrone oxygenase family.</text>
</comment>
<reference evidence="7" key="1">
    <citation type="submission" date="2022-10" db="EMBL/GenBank/DDBJ databases">
        <title>Culturing micro-colonial fungi from biological soil crusts in the Mojave desert and describing Neophaeococcomyces mojavensis, and introducing the new genera and species Taxawa tesnikishii.</title>
        <authorList>
            <person name="Kurbessoian T."/>
            <person name="Stajich J.E."/>
        </authorList>
    </citation>
    <scope>NUCLEOTIDE SEQUENCE</scope>
    <source>
        <strain evidence="7">TK_1</strain>
    </source>
</reference>
<evidence type="ECO:0000256" key="3">
    <source>
        <dbReference type="ARBA" id="ARBA00022989"/>
    </source>
</evidence>
<feature type="transmembrane region" description="Helical" evidence="6">
    <location>
        <begin position="91"/>
        <end position="110"/>
    </location>
</feature>
<keyword evidence="2 6" id="KW-0812">Transmembrane</keyword>
<accession>A0ABQ9NJY0</accession>
<dbReference type="Pfam" id="PF08592">
    <property type="entry name" value="Anthrone_oxy"/>
    <property type="match status" value="1"/>
</dbReference>
<keyword evidence="4 6" id="KW-0472">Membrane</keyword>
<keyword evidence="3 6" id="KW-1133">Transmembrane helix</keyword>
<organism evidence="7 8">
    <name type="scientific">Coniosporium apollinis</name>
    <dbReference type="NCBI Taxonomy" id="61459"/>
    <lineage>
        <taxon>Eukaryota</taxon>
        <taxon>Fungi</taxon>
        <taxon>Dikarya</taxon>
        <taxon>Ascomycota</taxon>
        <taxon>Pezizomycotina</taxon>
        <taxon>Dothideomycetes</taxon>
        <taxon>Dothideomycetes incertae sedis</taxon>
        <taxon>Coniosporium</taxon>
    </lineage>
</organism>
<keyword evidence="8" id="KW-1185">Reference proteome</keyword>
<feature type="transmembrane region" description="Helical" evidence="6">
    <location>
        <begin position="164"/>
        <end position="183"/>
    </location>
</feature>
<sequence length="185" mass="19702">MDTLTSPSSALSTTIAKVAVVTASAFLAGSTATYTFLLVPSIRNAPEHILASQWRIGYRIGFYATVPQCALCALLWAYLAFTAPAGSRARMLYTTAAVIVPSILPYTLTVQRAVNGALDRRAEELAGPGTGSIAETYSRDEKRSKEFGEGESTRALVESWGRYNMVRAVIVVLGTVCGAWAAVSS</sequence>
<evidence type="ECO:0000256" key="6">
    <source>
        <dbReference type="SAM" id="Phobius"/>
    </source>
</evidence>
<dbReference type="PANTHER" id="PTHR35042">
    <property type="entry name" value="ANTHRONE OXYGENASE ENCC"/>
    <property type="match status" value="1"/>
</dbReference>
<proteinExistence type="inferred from homology"/>
<gene>
    <name evidence="7" type="ORF">H2201_007194</name>
</gene>
<feature type="transmembrane region" description="Helical" evidence="6">
    <location>
        <begin position="60"/>
        <end position="79"/>
    </location>
</feature>
<evidence type="ECO:0000313" key="7">
    <source>
        <dbReference type="EMBL" id="KAJ9659758.1"/>
    </source>
</evidence>
<dbReference type="EMBL" id="JAPDRL010000072">
    <property type="protein sequence ID" value="KAJ9659758.1"/>
    <property type="molecule type" value="Genomic_DNA"/>
</dbReference>
<dbReference type="PANTHER" id="PTHR35042:SF1">
    <property type="entry name" value="DUF1772-DOMAIN-CONTAINING PROTEIN"/>
    <property type="match status" value="1"/>
</dbReference>
<feature type="transmembrane region" description="Helical" evidence="6">
    <location>
        <begin position="15"/>
        <end position="39"/>
    </location>
</feature>
<evidence type="ECO:0000256" key="5">
    <source>
        <dbReference type="ARBA" id="ARBA00034313"/>
    </source>
</evidence>
<name>A0ABQ9NJY0_9PEZI</name>
<dbReference type="Proteomes" id="UP001172684">
    <property type="component" value="Unassembled WGS sequence"/>
</dbReference>
<protein>
    <recommendedName>
        <fullName evidence="9">DUF1772 domain-containing protein</fullName>
    </recommendedName>
</protein>
<comment type="subcellular location">
    <subcellularLocation>
        <location evidence="1">Membrane</location>
        <topology evidence="1">Multi-pass membrane protein</topology>
    </subcellularLocation>
</comment>